<comment type="caution">
    <text evidence="2">The sequence shown here is derived from an EMBL/GenBank/DDBJ whole genome shotgun (WGS) entry which is preliminary data.</text>
</comment>
<dbReference type="AlphaFoldDB" id="N1JKS1"/>
<feature type="region of interest" description="Disordered" evidence="1">
    <location>
        <begin position="70"/>
        <end position="108"/>
    </location>
</feature>
<evidence type="ECO:0000313" key="2">
    <source>
        <dbReference type="EMBL" id="CCU80797.1"/>
    </source>
</evidence>
<dbReference type="HOGENOM" id="CLU_018153_8_2_1"/>
<proteinExistence type="predicted"/>
<dbReference type="Proteomes" id="UP000015441">
    <property type="component" value="Unassembled WGS sequence"/>
</dbReference>
<evidence type="ECO:0000313" key="3">
    <source>
        <dbReference type="Proteomes" id="UP000015441"/>
    </source>
</evidence>
<protein>
    <submittedName>
        <fullName evidence="2">EKA-like protein</fullName>
    </submittedName>
</protein>
<dbReference type="InParanoid" id="N1JKS1"/>
<keyword evidence="3" id="KW-1185">Reference proteome</keyword>
<reference evidence="2 3" key="1">
    <citation type="journal article" date="2010" name="Science">
        <title>Genome expansion and gene loss in powdery mildew fungi reveal tradeoffs in extreme parasitism.</title>
        <authorList>
            <person name="Spanu P.D."/>
            <person name="Abbott J.C."/>
            <person name="Amselem J."/>
            <person name="Burgis T.A."/>
            <person name="Soanes D.M."/>
            <person name="Stueber K."/>
            <person name="Ver Loren van Themaat E."/>
            <person name="Brown J.K.M."/>
            <person name="Butcher S.A."/>
            <person name="Gurr S.J."/>
            <person name="Lebrun M.-H."/>
            <person name="Ridout C.J."/>
            <person name="Schulze-Lefert P."/>
            <person name="Talbot N.J."/>
            <person name="Ahmadinejad N."/>
            <person name="Ametz C."/>
            <person name="Barton G.R."/>
            <person name="Benjdia M."/>
            <person name="Bidzinski P."/>
            <person name="Bindschedler L.V."/>
            <person name="Both M."/>
            <person name="Brewer M.T."/>
            <person name="Cadle-Davidson L."/>
            <person name="Cadle-Davidson M.M."/>
            <person name="Collemare J."/>
            <person name="Cramer R."/>
            <person name="Frenkel O."/>
            <person name="Godfrey D."/>
            <person name="Harriman J."/>
            <person name="Hoede C."/>
            <person name="King B.C."/>
            <person name="Klages S."/>
            <person name="Kleemann J."/>
            <person name="Knoll D."/>
            <person name="Koti P.S."/>
            <person name="Kreplak J."/>
            <person name="Lopez-Ruiz F.J."/>
            <person name="Lu X."/>
            <person name="Maekawa T."/>
            <person name="Mahanil S."/>
            <person name="Micali C."/>
            <person name="Milgroom M.G."/>
            <person name="Montana G."/>
            <person name="Noir S."/>
            <person name="O'Connell R.J."/>
            <person name="Oberhaensli S."/>
            <person name="Parlange F."/>
            <person name="Pedersen C."/>
            <person name="Quesneville H."/>
            <person name="Reinhardt R."/>
            <person name="Rott M."/>
            <person name="Sacristan S."/>
            <person name="Schmidt S.M."/>
            <person name="Schoen M."/>
            <person name="Skamnioti P."/>
            <person name="Sommer H."/>
            <person name="Stephens A."/>
            <person name="Takahara H."/>
            <person name="Thordal-Christensen H."/>
            <person name="Vigouroux M."/>
            <person name="Wessling R."/>
            <person name="Wicker T."/>
            <person name="Panstruga R."/>
        </authorList>
    </citation>
    <scope>NUCLEOTIDE SEQUENCE [LARGE SCALE GENOMIC DNA]</scope>
    <source>
        <strain evidence="2">DH14</strain>
    </source>
</reference>
<accession>N1JKS1</accession>
<name>N1JKS1_BLUG1</name>
<sequence length="213" mass="22642">MPLRKMRLNPTLDNTSVRPRALAQTPGLTKSSKCVEISEASIKLKEISLPAVAEPDTDIIGSVEIVEEIPQPSPVPHGIGKSSKPSENAAPNAASKSTSQPKAITKADFPPELRPIVEAEQRRTAETAAKLALCPAVISGVEATLLPLTNDSNRQSVYSMRVHLLVAIAKYLASGLASTPPVLPHCPTNYVSRTSDARSTKFPAVPVLPVRST</sequence>
<gene>
    <name evidence="2" type="ORF">BGHDH14_bgh02575</name>
</gene>
<organism evidence="2 3">
    <name type="scientific">Blumeria graminis f. sp. hordei (strain DH14)</name>
    <name type="common">Barley powdery mildew</name>
    <name type="synonym">Oidium monilioides f. sp. hordei</name>
    <dbReference type="NCBI Taxonomy" id="546991"/>
    <lineage>
        <taxon>Eukaryota</taxon>
        <taxon>Fungi</taxon>
        <taxon>Dikarya</taxon>
        <taxon>Ascomycota</taxon>
        <taxon>Pezizomycotina</taxon>
        <taxon>Leotiomycetes</taxon>
        <taxon>Erysiphales</taxon>
        <taxon>Erysiphaceae</taxon>
        <taxon>Blumeria</taxon>
        <taxon>Blumeria hordei</taxon>
    </lineage>
</organism>
<evidence type="ECO:0000256" key="1">
    <source>
        <dbReference type="SAM" id="MobiDB-lite"/>
    </source>
</evidence>
<dbReference type="EMBL" id="CAUH01004773">
    <property type="protein sequence ID" value="CCU80797.1"/>
    <property type="molecule type" value="Genomic_DNA"/>
</dbReference>